<gene>
    <name evidence="1" type="ORF">H9892_01395</name>
</gene>
<dbReference type="InterPro" id="IPR015067">
    <property type="entry name" value="DUF1893_TM1506-like"/>
</dbReference>
<organism evidence="1 2">
    <name type="scientific">Candidatus Protoclostridium stercorigallinarum</name>
    <dbReference type="NCBI Taxonomy" id="2838741"/>
    <lineage>
        <taxon>Bacteria</taxon>
        <taxon>Bacillati</taxon>
        <taxon>Bacillota</taxon>
        <taxon>Clostridia</taxon>
        <taxon>Candidatus Protoclostridium</taxon>
    </lineage>
</organism>
<dbReference type="EMBL" id="DXHS01000023">
    <property type="protein sequence ID" value="HIW01977.1"/>
    <property type="molecule type" value="Genomic_DNA"/>
</dbReference>
<dbReference type="InterPro" id="IPR037081">
    <property type="entry name" value="Hyp_TM1506"/>
</dbReference>
<proteinExistence type="predicted"/>
<dbReference type="AlphaFoldDB" id="A0A9D1PY82"/>
<name>A0A9D1PY82_9FIRM</name>
<dbReference type="SUPFAM" id="SSF53927">
    <property type="entry name" value="Cytidine deaminase-like"/>
    <property type="match status" value="1"/>
</dbReference>
<dbReference type="Gene3D" id="3.40.140.30">
    <property type="entry name" value="Hypothetical protein TM1506"/>
    <property type="match status" value="1"/>
</dbReference>
<reference evidence="1" key="2">
    <citation type="submission" date="2021-04" db="EMBL/GenBank/DDBJ databases">
        <authorList>
            <person name="Gilroy R."/>
        </authorList>
    </citation>
    <scope>NUCLEOTIDE SEQUENCE</scope>
    <source>
        <strain evidence="1">12435</strain>
    </source>
</reference>
<comment type="caution">
    <text evidence="1">The sequence shown here is derived from an EMBL/GenBank/DDBJ whole genome shotgun (WGS) entry which is preliminary data.</text>
</comment>
<dbReference type="Proteomes" id="UP000823990">
    <property type="component" value="Unassembled WGS sequence"/>
</dbReference>
<dbReference type="GO" id="GO:0003824">
    <property type="term" value="F:catalytic activity"/>
    <property type="evidence" value="ECO:0007669"/>
    <property type="project" value="InterPro"/>
</dbReference>
<dbReference type="Pfam" id="PF08973">
    <property type="entry name" value="TM1506"/>
    <property type="match status" value="1"/>
</dbReference>
<dbReference type="InterPro" id="IPR016193">
    <property type="entry name" value="Cytidine_deaminase-like"/>
</dbReference>
<sequence length="139" mass="15058">MTEMCELKKRFAAGGYTLMLTNGREYLTSFERGVSPLVKLLDSGRDLRGWYAADKVAGKAAAALYVLLGVSSVYAATLSESALAMLRSRGTAVSYDNVVPYIVNRSGTGLCPMEEVSKDLSEPEDILAAVRRRLRGLTS</sequence>
<accession>A0A9D1PY82</accession>
<protein>
    <submittedName>
        <fullName evidence="1">DUF1893 domain-containing protein</fullName>
    </submittedName>
</protein>
<evidence type="ECO:0000313" key="1">
    <source>
        <dbReference type="EMBL" id="HIW01977.1"/>
    </source>
</evidence>
<reference evidence="1" key="1">
    <citation type="journal article" date="2021" name="PeerJ">
        <title>Extensive microbial diversity within the chicken gut microbiome revealed by metagenomics and culture.</title>
        <authorList>
            <person name="Gilroy R."/>
            <person name="Ravi A."/>
            <person name="Getino M."/>
            <person name="Pursley I."/>
            <person name="Horton D.L."/>
            <person name="Alikhan N.F."/>
            <person name="Baker D."/>
            <person name="Gharbi K."/>
            <person name="Hall N."/>
            <person name="Watson M."/>
            <person name="Adriaenssens E.M."/>
            <person name="Foster-Nyarko E."/>
            <person name="Jarju S."/>
            <person name="Secka A."/>
            <person name="Antonio M."/>
            <person name="Oren A."/>
            <person name="Chaudhuri R.R."/>
            <person name="La Ragione R."/>
            <person name="Hildebrand F."/>
            <person name="Pallen M.J."/>
        </authorList>
    </citation>
    <scope>NUCLEOTIDE SEQUENCE</scope>
    <source>
        <strain evidence="1">12435</strain>
    </source>
</reference>
<evidence type="ECO:0000313" key="2">
    <source>
        <dbReference type="Proteomes" id="UP000823990"/>
    </source>
</evidence>